<proteinExistence type="predicted"/>
<keyword evidence="1" id="KW-0472">Membrane</keyword>
<dbReference type="AlphaFoldDB" id="A0A5C6BL21"/>
<protein>
    <recommendedName>
        <fullName evidence="4">ABC-2 family transporter protein</fullName>
    </recommendedName>
</protein>
<feature type="transmembrane region" description="Helical" evidence="1">
    <location>
        <begin position="170"/>
        <end position="188"/>
    </location>
</feature>
<keyword evidence="1" id="KW-0812">Transmembrane</keyword>
<dbReference type="RefSeq" id="WP_146370113.1">
    <property type="nucleotide sequence ID" value="NZ_SJPP01000001.1"/>
</dbReference>
<evidence type="ECO:0000313" key="2">
    <source>
        <dbReference type="EMBL" id="TWU12675.1"/>
    </source>
</evidence>
<feature type="transmembrane region" description="Helical" evidence="1">
    <location>
        <begin position="144"/>
        <end position="163"/>
    </location>
</feature>
<dbReference type="Proteomes" id="UP000320735">
    <property type="component" value="Unassembled WGS sequence"/>
</dbReference>
<feature type="transmembrane region" description="Helical" evidence="1">
    <location>
        <begin position="105"/>
        <end position="129"/>
    </location>
</feature>
<accession>A0A5C6BL21</accession>
<gene>
    <name evidence="2" type="ORF">CA54_14990</name>
</gene>
<keyword evidence="3" id="KW-1185">Reference proteome</keyword>
<feature type="transmembrane region" description="Helical" evidence="1">
    <location>
        <begin position="194"/>
        <end position="216"/>
    </location>
</feature>
<organism evidence="2 3">
    <name type="scientific">Symmachiella macrocystis</name>
    <dbReference type="NCBI Taxonomy" id="2527985"/>
    <lineage>
        <taxon>Bacteria</taxon>
        <taxon>Pseudomonadati</taxon>
        <taxon>Planctomycetota</taxon>
        <taxon>Planctomycetia</taxon>
        <taxon>Planctomycetales</taxon>
        <taxon>Planctomycetaceae</taxon>
        <taxon>Symmachiella</taxon>
    </lineage>
</organism>
<comment type="caution">
    <text evidence="2">The sequence shown here is derived from an EMBL/GenBank/DDBJ whole genome shotgun (WGS) entry which is preliminary data.</text>
</comment>
<dbReference type="OrthoDB" id="264193at2"/>
<evidence type="ECO:0000256" key="1">
    <source>
        <dbReference type="SAM" id="Phobius"/>
    </source>
</evidence>
<evidence type="ECO:0000313" key="3">
    <source>
        <dbReference type="Proteomes" id="UP000320735"/>
    </source>
</evidence>
<sequence length="222" mass="25185">MFKSMMRKELMETRAVIFLAGFLFALTLLADVINYHLRWDPGIFYRQRNWSSVLHSDLNDSLWMLPFGFAILLALVQTLADSFQGTWGYLLHLPPGRRWMISSKLLVGGGAYLGCTGLFLSGCVLIGFMRQTEVYPFRWSMMSVYVQITLIGMLVYLATFLTGLRPARWYGSRLLPLAGCSLLVWGLIGVPQWWVYGFAPLLVFCGLLVGVILYVGDVRDYA</sequence>
<name>A0A5C6BL21_9PLAN</name>
<reference evidence="2 3" key="1">
    <citation type="submission" date="2019-02" db="EMBL/GenBank/DDBJ databases">
        <title>Deep-cultivation of Planctomycetes and their phenomic and genomic characterization uncovers novel biology.</title>
        <authorList>
            <person name="Wiegand S."/>
            <person name="Jogler M."/>
            <person name="Boedeker C."/>
            <person name="Pinto D."/>
            <person name="Vollmers J."/>
            <person name="Rivas-Marin E."/>
            <person name="Kohn T."/>
            <person name="Peeters S.H."/>
            <person name="Heuer A."/>
            <person name="Rast P."/>
            <person name="Oberbeckmann S."/>
            <person name="Bunk B."/>
            <person name="Jeske O."/>
            <person name="Meyerdierks A."/>
            <person name="Storesund J.E."/>
            <person name="Kallscheuer N."/>
            <person name="Luecker S."/>
            <person name="Lage O.M."/>
            <person name="Pohl T."/>
            <person name="Merkel B.J."/>
            <person name="Hornburger P."/>
            <person name="Mueller R.-W."/>
            <person name="Bruemmer F."/>
            <person name="Labrenz M."/>
            <person name="Spormann A.M."/>
            <person name="Op Den Camp H."/>
            <person name="Overmann J."/>
            <person name="Amann R."/>
            <person name="Jetten M.S.M."/>
            <person name="Mascher T."/>
            <person name="Medema M.H."/>
            <person name="Devos D.P."/>
            <person name="Kaster A.-K."/>
            <person name="Ovreas L."/>
            <person name="Rohde M."/>
            <person name="Galperin M.Y."/>
            <person name="Jogler C."/>
        </authorList>
    </citation>
    <scope>NUCLEOTIDE SEQUENCE [LARGE SCALE GENOMIC DNA]</scope>
    <source>
        <strain evidence="2 3">CA54</strain>
    </source>
</reference>
<keyword evidence="1" id="KW-1133">Transmembrane helix</keyword>
<feature type="transmembrane region" description="Helical" evidence="1">
    <location>
        <begin position="62"/>
        <end position="84"/>
    </location>
</feature>
<dbReference type="EMBL" id="SJPP01000001">
    <property type="protein sequence ID" value="TWU12675.1"/>
    <property type="molecule type" value="Genomic_DNA"/>
</dbReference>
<evidence type="ECO:0008006" key="4">
    <source>
        <dbReference type="Google" id="ProtNLM"/>
    </source>
</evidence>